<keyword evidence="1" id="KW-0812">Transmembrane</keyword>
<gene>
    <name evidence="2" type="ORF">HYPDE_23428</name>
</gene>
<keyword evidence="3" id="KW-1185">Reference proteome</keyword>
<keyword evidence="1" id="KW-0472">Membrane</keyword>
<dbReference type="Pfam" id="PF03988">
    <property type="entry name" value="DUF347"/>
    <property type="match status" value="4"/>
</dbReference>
<dbReference type="eggNOG" id="COG4705">
    <property type="taxonomic scope" value="Bacteria"/>
</dbReference>
<dbReference type="STRING" id="670307.HYPDE_23428"/>
<reference evidence="2 3" key="1">
    <citation type="journal article" date="2013" name="Genome Announc.">
        <title>Genome sequences for three denitrifying bacterial strains isolated from a uranium- and nitrate-contaminated subsurface environment.</title>
        <authorList>
            <person name="Venkatramanan R."/>
            <person name="Prakash O."/>
            <person name="Woyke T."/>
            <person name="Chain P."/>
            <person name="Goodwin L.A."/>
            <person name="Watson D."/>
            <person name="Brooks S."/>
            <person name="Kostka J.E."/>
            <person name="Green S.J."/>
        </authorList>
    </citation>
    <scope>NUCLEOTIDE SEQUENCE [LARGE SCALE GENOMIC DNA]</scope>
    <source>
        <strain evidence="2 3">1NES1</strain>
    </source>
</reference>
<feature type="transmembrane region" description="Helical" evidence="1">
    <location>
        <begin position="158"/>
        <end position="178"/>
    </location>
</feature>
<feature type="transmembrane region" description="Helical" evidence="1">
    <location>
        <begin position="64"/>
        <end position="81"/>
    </location>
</feature>
<feature type="transmembrane region" description="Helical" evidence="1">
    <location>
        <begin position="248"/>
        <end position="265"/>
    </location>
</feature>
<dbReference type="Proteomes" id="UP000005952">
    <property type="component" value="Chromosome"/>
</dbReference>
<feature type="transmembrane region" description="Helical" evidence="1">
    <location>
        <begin position="212"/>
        <end position="233"/>
    </location>
</feature>
<dbReference type="AlphaFoldDB" id="N0B2F8"/>
<dbReference type="EMBL" id="CP005587">
    <property type="protein sequence ID" value="AGK56372.1"/>
    <property type="molecule type" value="Genomic_DNA"/>
</dbReference>
<evidence type="ECO:0000313" key="3">
    <source>
        <dbReference type="Proteomes" id="UP000005952"/>
    </source>
</evidence>
<accession>N0B2F8</accession>
<name>N0B2F8_9HYPH</name>
<proteinExistence type="predicted"/>
<evidence type="ECO:0000256" key="1">
    <source>
        <dbReference type="SAM" id="Phobius"/>
    </source>
</evidence>
<organism evidence="2 3">
    <name type="scientific">Hyphomicrobium denitrificans 1NES1</name>
    <dbReference type="NCBI Taxonomy" id="670307"/>
    <lineage>
        <taxon>Bacteria</taxon>
        <taxon>Pseudomonadati</taxon>
        <taxon>Pseudomonadota</taxon>
        <taxon>Alphaproteobacteria</taxon>
        <taxon>Hyphomicrobiales</taxon>
        <taxon>Hyphomicrobiaceae</taxon>
        <taxon>Hyphomicrobium</taxon>
    </lineage>
</organism>
<dbReference type="InterPro" id="IPR007136">
    <property type="entry name" value="DUF347"/>
</dbReference>
<feature type="transmembrane region" description="Helical" evidence="1">
    <location>
        <begin position="119"/>
        <end position="137"/>
    </location>
</feature>
<keyword evidence="1" id="KW-1133">Transmembrane helix</keyword>
<feature type="transmembrane region" description="Helical" evidence="1">
    <location>
        <begin position="93"/>
        <end position="113"/>
    </location>
</feature>
<dbReference type="HOGENOM" id="CLU_070268_0_0_5"/>
<sequence length="273" mass="29789">MYVIAMAAHTGTNERKKVMTSEHGVRPVTVSKVAEITLVFWILKILATTLGETAGDYISMSLDLGYYVGLAITFAVLIIVLTAQIRSRTFHPLLFWLAIIATTTAGTEISDFMDRSLGLGYALGSAFLVAGLLLTLVSWHMRTGDITVYPLYRKDSELFFWIAILFSNSLGTAFGDFLTDDLGLTFLQGATATAAIILIIGALHYSKSAPDVLLFWIAFVFTRPFGATFGDFLTKPTDVGGLNLPRDYASLTTLALLLSILYASTRNTTKSNK</sequence>
<dbReference type="KEGG" id="hdt:HYPDE_23428"/>
<evidence type="ECO:0000313" key="2">
    <source>
        <dbReference type="EMBL" id="AGK56372.1"/>
    </source>
</evidence>
<evidence type="ECO:0008006" key="4">
    <source>
        <dbReference type="Google" id="ProtNLM"/>
    </source>
</evidence>
<protein>
    <recommendedName>
        <fullName evidence="4">Membrane-anchored protein</fullName>
    </recommendedName>
</protein>
<feature type="transmembrane region" description="Helical" evidence="1">
    <location>
        <begin position="184"/>
        <end position="205"/>
    </location>
</feature>